<feature type="signal peptide" evidence="1">
    <location>
        <begin position="1"/>
        <end position="30"/>
    </location>
</feature>
<proteinExistence type="predicted"/>
<accession>A0A212K5D5</accession>
<evidence type="ECO:0000256" key="1">
    <source>
        <dbReference type="SAM" id="SignalP"/>
    </source>
</evidence>
<evidence type="ECO:0008006" key="3">
    <source>
        <dbReference type="Google" id="ProtNLM"/>
    </source>
</evidence>
<dbReference type="RefSeq" id="WP_227119198.1">
    <property type="nucleotide sequence ID" value="NZ_LT598928.1"/>
</dbReference>
<feature type="chain" id="PRO_5012487994" description="Outer membrane protein beta-barrel domain-containing protein" evidence="1">
    <location>
        <begin position="31"/>
        <end position="273"/>
    </location>
</feature>
<sequence>MNIKQRAASLVLSLSVLVFMVCASVCGARAAEPAPAEADESAQSDFKLVLIPYGWLTGFTGTMGARGHETHVSNSFGQLEKYLNFAAMAHMEMYYRDTVGLIAEVNYARMGEQTSRKGVSLDGQMTSTMSDVAAFYRLGTVPLNDNGGKISFDILGGVRIWTMEMGLSAEYKQLEASSRIYRSWVDPIVGARTTIHLDKHWFMDLRGGVGGFGAASTNTWDAMGVVGYNFWKNATAILGYRAVGLNYESGSGRDNFKVNAVQHGPVVGLALTF</sequence>
<gene>
    <name evidence="2" type="ORF">KM92DES2_12249</name>
</gene>
<dbReference type="EMBL" id="FLUP01000001">
    <property type="protein sequence ID" value="SBW06862.1"/>
    <property type="molecule type" value="Genomic_DNA"/>
</dbReference>
<evidence type="ECO:0000313" key="2">
    <source>
        <dbReference type="EMBL" id="SBW06862.1"/>
    </source>
</evidence>
<name>A0A212K5D5_9BACT</name>
<dbReference type="AlphaFoldDB" id="A0A212K5D5"/>
<protein>
    <recommendedName>
        <fullName evidence="3">Outer membrane protein beta-barrel domain-containing protein</fullName>
    </recommendedName>
</protein>
<reference evidence="2" key="1">
    <citation type="submission" date="2016-04" db="EMBL/GenBank/DDBJ databases">
        <authorList>
            <person name="Evans L.H."/>
            <person name="Alamgir A."/>
            <person name="Owens N."/>
            <person name="Weber N.D."/>
            <person name="Virtaneva K."/>
            <person name="Barbian K."/>
            <person name="Babar A."/>
            <person name="Rosenke K."/>
        </authorList>
    </citation>
    <scope>NUCLEOTIDE SEQUENCE</scope>
    <source>
        <strain evidence="2">92-2</strain>
    </source>
</reference>
<organism evidence="2">
    <name type="scientific">uncultured Desulfovibrio sp</name>
    <dbReference type="NCBI Taxonomy" id="167968"/>
    <lineage>
        <taxon>Bacteria</taxon>
        <taxon>Pseudomonadati</taxon>
        <taxon>Thermodesulfobacteriota</taxon>
        <taxon>Desulfovibrionia</taxon>
        <taxon>Desulfovibrionales</taxon>
        <taxon>Desulfovibrionaceae</taxon>
        <taxon>Desulfovibrio</taxon>
        <taxon>environmental samples</taxon>
    </lineage>
</organism>
<keyword evidence="1" id="KW-0732">Signal</keyword>